<protein>
    <recommendedName>
        <fullName evidence="2">Integrase p58-like C-terminal domain-containing protein</fullName>
    </recommendedName>
</protein>
<dbReference type="Pfam" id="PF22938">
    <property type="entry name" value="Integrase_p58_C"/>
    <property type="match status" value="1"/>
</dbReference>
<name>A0A8J5JFM8_HOMAM</name>
<evidence type="ECO:0000313" key="3">
    <source>
        <dbReference type="EMBL" id="KAG7156436.1"/>
    </source>
</evidence>
<dbReference type="Proteomes" id="UP000747542">
    <property type="component" value="Unassembled WGS sequence"/>
</dbReference>
<accession>A0A8J5JFM8</accession>
<reference evidence="3" key="1">
    <citation type="journal article" date="2021" name="Sci. Adv.">
        <title>The American lobster genome reveals insights on longevity, neural, and immune adaptations.</title>
        <authorList>
            <person name="Polinski J.M."/>
            <person name="Zimin A.V."/>
            <person name="Clark K.F."/>
            <person name="Kohn A.B."/>
            <person name="Sadowski N."/>
            <person name="Timp W."/>
            <person name="Ptitsyn A."/>
            <person name="Khanna P."/>
            <person name="Romanova D.Y."/>
            <person name="Williams P."/>
            <person name="Greenwood S.J."/>
            <person name="Moroz L.L."/>
            <person name="Walt D.R."/>
            <person name="Bodnar A.G."/>
        </authorList>
    </citation>
    <scope>NUCLEOTIDE SEQUENCE</scope>
    <source>
        <strain evidence="3">GMGI-L3</strain>
    </source>
</reference>
<gene>
    <name evidence="3" type="ORF">Hamer_G006200</name>
</gene>
<dbReference type="AlphaFoldDB" id="A0A8J5JFM8"/>
<evidence type="ECO:0000259" key="2">
    <source>
        <dbReference type="Pfam" id="PF22938"/>
    </source>
</evidence>
<feature type="domain" description="Integrase p58-like C-terminal" evidence="2">
    <location>
        <begin position="95"/>
        <end position="127"/>
    </location>
</feature>
<evidence type="ECO:0000256" key="1">
    <source>
        <dbReference type="SAM" id="MobiDB-lite"/>
    </source>
</evidence>
<sequence>MLGHELRLPVDLLTGRSPNEELPEETISYVKGLLERLTEIHHQVRGALEFSGEVMKRNQDVKASQVCYKDGDKVWLYNPLRKKDQSPKLQSPWEGPYTALECLSDVAYRIRGRGSAQPKVVHANRLWQYHGPGQYTWEDSEEKPPTTEENQTGDPGRTQDRTDADNPTTDHE</sequence>
<dbReference type="InterPro" id="IPR054465">
    <property type="entry name" value="Integrase_p58-like_C"/>
</dbReference>
<comment type="caution">
    <text evidence="3">The sequence shown here is derived from an EMBL/GenBank/DDBJ whole genome shotgun (WGS) entry which is preliminary data.</text>
</comment>
<feature type="region of interest" description="Disordered" evidence="1">
    <location>
        <begin position="132"/>
        <end position="172"/>
    </location>
</feature>
<organism evidence="3 4">
    <name type="scientific">Homarus americanus</name>
    <name type="common">American lobster</name>
    <dbReference type="NCBI Taxonomy" id="6706"/>
    <lineage>
        <taxon>Eukaryota</taxon>
        <taxon>Metazoa</taxon>
        <taxon>Ecdysozoa</taxon>
        <taxon>Arthropoda</taxon>
        <taxon>Crustacea</taxon>
        <taxon>Multicrustacea</taxon>
        <taxon>Malacostraca</taxon>
        <taxon>Eumalacostraca</taxon>
        <taxon>Eucarida</taxon>
        <taxon>Decapoda</taxon>
        <taxon>Pleocyemata</taxon>
        <taxon>Astacidea</taxon>
        <taxon>Nephropoidea</taxon>
        <taxon>Nephropidae</taxon>
        <taxon>Homarus</taxon>
    </lineage>
</organism>
<keyword evidence="4" id="KW-1185">Reference proteome</keyword>
<proteinExistence type="predicted"/>
<dbReference type="EMBL" id="JAHLQT010039184">
    <property type="protein sequence ID" value="KAG7156436.1"/>
    <property type="molecule type" value="Genomic_DNA"/>
</dbReference>
<evidence type="ECO:0000313" key="4">
    <source>
        <dbReference type="Proteomes" id="UP000747542"/>
    </source>
</evidence>
<feature type="compositionally biased region" description="Basic and acidic residues" evidence="1">
    <location>
        <begin position="157"/>
        <end position="172"/>
    </location>
</feature>